<sequence length="124" mass="14016">MTDRSRQERNQRALDALIVSQLRRHEDSDEVDCEHLPRLTAEEQQALDSLGPDFIDNLLAGQIKPTEDDPPAEEDELLCAGGTSFGMNRAEEIDGETAEELERKRREIIERLKKKDGDDAQPSS</sequence>
<evidence type="ECO:0000313" key="2">
    <source>
        <dbReference type="Proteomes" id="UP000176614"/>
    </source>
</evidence>
<gene>
    <name evidence="1" type="ORF">A2264_01080</name>
</gene>
<comment type="caution">
    <text evidence="1">The sequence shown here is derived from an EMBL/GenBank/DDBJ whole genome shotgun (WGS) entry which is preliminary data.</text>
</comment>
<dbReference type="EMBL" id="MEVT01000015">
    <property type="protein sequence ID" value="OGC62577.1"/>
    <property type="molecule type" value="Genomic_DNA"/>
</dbReference>
<organism evidence="1 2">
    <name type="scientific">candidate division WWE3 bacterium RIFOXYA2_FULL_46_9</name>
    <dbReference type="NCBI Taxonomy" id="1802636"/>
    <lineage>
        <taxon>Bacteria</taxon>
        <taxon>Katanobacteria</taxon>
    </lineage>
</organism>
<evidence type="ECO:0000313" key="1">
    <source>
        <dbReference type="EMBL" id="OGC62577.1"/>
    </source>
</evidence>
<dbReference type="Proteomes" id="UP000176614">
    <property type="component" value="Unassembled WGS sequence"/>
</dbReference>
<reference evidence="1 2" key="1">
    <citation type="journal article" date="2016" name="Nat. Commun.">
        <title>Thousands of microbial genomes shed light on interconnected biogeochemical processes in an aquifer system.</title>
        <authorList>
            <person name="Anantharaman K."/>
            <person name="Brown C.T."/>
            <person name="Hug L.A."/>
            <person name="Sharon I."/>
            <person name="Castelle C.J."/>
            <person name="Probst A.J."/>
            <person name="Thomas B.C."/>
            <person name="Singh A."/>
            <person name="Wilkins M.J."/>
            <person name="Karaoz U."/>
            <person name="Brodie E.L."/>
            <person name="Williams K.H."/>
            <person name="Hubbard S.S."/>
            <person name="Banfield J.F."/>
        </authorList>
    </citation>
    <scope>NUCLEOTIDE SEQUENCE [LARGE SCALE GENOMIC DNA]</scope>
</reference>
<name>A0A1F4VZG4_UNCKA</name>
<accession>A0A1F4VZG4</accession>
<dbReference type="AlphaFoldDB" id="A0A1F4VZG4"/>
<protein>
    <submittedName>
        <fullName evidence="1">Uncharacterized protein</fullName>
    </submittedName>
</protein>
<proteinExistence type="predicted"/>